<dbReference type="InterPro" id="IPR029026">
    <property type="entry name" value="tRNA_m1G_MTases_N"/>
</dbReference>
<dbReference type="GO" id="GO:0106339">
    <property type="term" value="F:tRNA (cytidine(32)-2'-O)-methyltransferase activity"/>
    <property type="evidence" value="ECO:0007669"/>
    <property type="project" value="RHEA"/>
</dbReference>
<dbReference type="SUPFAM" id="SSF75217">
    <property type="entry name" value="alpha/beta knot"/>
    <property type="match status" value="1"/>
</dbReference>
<dbReference type="InterPro" id="IPR001537">
    <property type="entry name" value="SpoU_MeTrfase"/>
</dbReference>
<keyword evidence="5" id="KW-0963">Cytoplasm</keyword>
<evidence type="ECO:0000256" key="3">
    <source>
        <dbReference type="ARBA" id="ARBA00022679"/>
    </source>
</evidence>
<protein>
    <recommendedName>
        <fullName evidence="5">tRNA (cytidine/uridine-2'-O-)-methyltransferase TrmJ</fullName>
        <ecNumber evidence="5">2.1.1.200</ecNumber>
    </recommendedName>
    <alternativeName>
        <fullName evidence="5">tRNA (cytidine(32)/uridine(32)-2'-O)-methyltransferase</fullName>
    </alternativeName>
    <alternativeName>
        <fullName evidence="5">tRNA Cm32/Um32 methyltransferase</fullName>
    </alternativeName>
</protein>
<name>A0A4S4B2X0_9RHOO</name>
<dbReference type="PANTHER" id="PTHR42786">
    <property type="entry name" value="TRNA/RRNA METHYLTRANSFERASE"/>
    <property type="match status" value="1"/>
</dbReference>
<dbReference type="PIRSF" id="PIRSF004808">
    <property type="entry name" value="LasT"/>
    <property type="match status" value="1"/>
</dbReference>
<evidence type="ECO:0000256" key="5">
    <source>
        <dbReference type="RuleBase" id="RU362024"/>
    </source>
</evidence>
<dbReference type="AlphaFoldDB" id="A0A4S4B2X0"/>
<dbReference type="Proteomes" id="UP000308430">
    <property type="component" value="Unassembled WGS sequence"/>
</dbReference>
<comment type="subcellular location">
    <subcellularLocation>
        <location evidence="5">Cytoplasm</location>
    </subcellularLocation>
</comment>
<dbReference type="PANTHER" id="PTHR42786:SF2">
    <property type="entry name" value="TRNA (CYTIDINE_URIDINE-2'-O-)-METHYLTRANSFERASE TRMJ"/>
    <property type="match status" value="1"/>
</dbReference>
<dbReference type="InterPro" id="IPR029028">
    <property type="entry name" value="Alpha/beta_knot_MTases"/>
</dbReference>
<gene>
    <name evidence="5" type="primary">trmJ</name>
    <name evidence="7" type="ORF">E6C76_04210</name>
</gene>
<dbReference type="GO" id="GO:0002128">
    <property type="term" value="P:tRNA nucleoside ribose methylation"/>
    <property type="evidence" value="ECO:0007669"/>
    <property type="project" value="TreeGrafter"/>
</dbReference>
<evidence type="ECO:0000313" key="7">
    <source>
        <dbReference type="EMBL" id="THF66070.1"/>
    </source>
</evidence>
<evidence type="ECO:0000256" key="2">
    <source>
        <dbReference type="ARBA" id="ARBA00022603"/>
    </source>
</evidence>
<proteinExistence type="inferred from homology"/>
<comment type="subunit">
    <text evidence="5">Homodimer.</text>
</comment>
<sequence length="242" mass="26188">MNGASALDRVRIVLSRTSHPGNIGAAARAMKTMGLSRLWLVEPREHPSREAWARASGALDVLDRAQVVSTLEEALAGTVLSAAVTARRRELALPRLHAREAAAELLAWAAQGEVALVFGNETSGLTNEEVALCGMPVSIPANPEYSSLNLGAAVQLLCYELRMGALAPAAPVDPRPEPATHDEVEGFFAHLERASTQSGFHDPAHPKRLLPRLRRLFGRARLEKEEVSILRGLLTSFERKAD</sequence>
<dbReference type="RefSeq" id="WP_136347019.1">
    <property type="nucleotide sequence ID" value="NZ_SSOC01000002.1"/>
</dbReference>
<evidence type="ECO:0000313" key="8">
    <source>
        <dbReference type="Proteomes" id="UP000308430"/>
    </source>
</evidence>
<dbReference type="GO" id="GO:0005829">
    <property type="term" value="C:cytosol"/>
    <property type="evidence" value="ECO:0007669"/>
    <property type="project" value="TreeGrafter"/>
</dbReference>
<organism evidence="7 8">
    <name type="scientific">Pseudothauera nasutitermitis</name>
    <dbReference type="NCBI Taxonomy" id="2565930"/>
    <lineage>
        <taxon>Bacteria</taxon>
        <taxon>Pseudomonadati</taxon>
        <taxon>Pseudomonadota</taxon>
        <taxon>Betaproteobacteria</taxon>
        <taxon>Rhodocyclales</taxon>
        <taxon>Zoogloeaceae</taxon>
        <taxon>Pseudothauera</taxon>
    </lineage>
</organism>
<dbReference type="OrthoDB" id="9806346at2"/>
<comment type="catalytic activity">
    <reaction evidence="5">
        <text>uridine(32) in tRNA + S-adenosyl-L-methionine = 2'-O-methyluridine(32) in tRNA + S-adenosyl-L-homocysteine + H(+)</text>
        <dbReference type="Rhea" id="RHEA:42936"/>
        <dbReference type="Rhea" id="RHEA-COMP:10107"/>
        <dbReference type="Rhea" id="RHEA-COMP:10290"/>
        <dbReference type="ChEBI" id="CHEBI:15378"/>
        <dbReference type="ChEBI" id="CHEBI:57856"/>
        <dbReference type="ChEBI" id="CHEBI:59789"/>
        <dbReference type="ChEBI" id="CHEBI:65315"/>
        <dbReference type="ChEBI" id="CHEBI:74478"/>
        <dbReference type="EC" id="2.1.1.200"/>
    </reaction>
</comment>
<dbReference type="Gene3D" id="1.10.8.590">
    <property type="match status" value="1"/>
</dbReference>
<dbReference type="NCBIfam" id="TIGR00050">
    <property type="entry name" value="rRNA_methyl_1"/>
    <property type="match status" value="1"/>
</dbReference>
<keyword evidence="8" id="KW-1185">Reference proteome</keyword>
<comment type="caution">
    <text evidence="7">The sequence shown here is derived from an EMBL/GenBank/DDBJ whole genome shotgun (WGS) entry which is preliminary data.</text>
</comment>
<keyword evidence="2 5" id="KW-0489">Methyltransferase</keyword>
<keyword evidence="3 7" id="KW-0808">Transferase</keyword>
<reference evidence="7 8" key="1">
    <citation type="submission" date="2019-04" db="EMBL/GenBank/DDBJ databases">
        <title>Azoarcus nasutitermitis sp. nov. isolated from termite nest.</title>
        <authorList>
            <person name="Lin S.-Y."/>
            <person name="Hameed A."/>
            <person name="Hsu Y.-H."/>
            <person name="Young C.-C."/>
        </authorList>
    </citation>
    <scope>NUCLEOTIDE SEQUENCE [LARGE SCALE GENOMIC DNA]</scope>
    <source>
        <strain evidence="7 8">CC-YHH838</strain>
    </source>
</reference>
<evidence type="ECO:0000259" key="6">
    <source>
        <dbReference type="Pfam" id="PF00588"/>
    </source>
</evidence>
<keyword evidence="5" id="KW-0819">tRNA processing</keyword>
<keyword evidence="4 5" id="KW-0949">S-adenosyl-L-methionine</keyword>
<evidence type="ECO:0000256" key="4">
    <source>
        <dbReference type="ARBA" id="ARBA00022691"/>
    </source>
</evidence>
<feature type="domain" description="tRNA/rRNA methyltransferase SpoU type" evidence="6">
    <location>
        <begin position="10"/>
        <end position="159"/>
    </location>
</feature>
<dbReference type="InterPro" id="IPR004384">
    <property type="entry name" value="RNA_MeTrfase_TrmJ/LasT"/>
</dbReference>
<dbReference type="FunFam" id="3.40.1280.10:FF:000006">
    <property type="entry name" value="Uncharacterized tRNA/rRNA methyltransferase HI_0380"/>
    <property type="match status" value="1"/>
</dbReference>
<dbReference type="Gene3D" id="3.40.1280.10">
    <property type="match status" value="1"/>
</dbReference>
<comment type="similarity">
    <text evidence="1">Belongs to the class IV-like SAM-binding methyltransferase superfamily. RNA methyltransferase TrmH family.</text>
</comment>
<dbReference type="EC" id="2.1.1.200" evidence="5"/>
<dbReference type="GO" id="GO:0160206">
    <property type="term" value="F:tRNA (cytidine(32)/uridine(32)-2'-O)-methyltransferase activity"/>
    <property type="evidence" value="ECO:0007669"/>
    <property type="project" value="UniProtKB-EC"/>
</dbReference>
<dbReference type="Pfam" id="PF00588">
    <property type="entry name" value="SpoU_methylase"/>
    <property type="match status" value="1"/>
</dbReference>
<comment type="function">
    <text evidence="5">Catalyzes the formation of 2'O-methylated cytidine (Cm32) or 2'O-methylated uridine (Um32) at position 32 in tRNA.</text>
</comment>
<comment type="catalytic activity">
    <reaction evidence="5">
        <text>cytidine(32) in tRNA + S-adenosyl-L-methionine = 2'-O-methylcytidine(32) in tRNA + S-adenosyl-L-homocysteine + H(+)</text>
        <dbReference type="Rhea" id="RHEA:42932"/>
        <dbReference type="Rhea" id="RHEA-COMP:10288"/>
        <dbReference type="Rhea" id="RHEA-COMP:10289"/>
        <dbReference type="ChEBI" id="CHEBI:15378"/>
        <dbReference type="ChEBI" id="CHEBI:57856"/>
        <dbReference type="ChEBI" id="CHEBI:59789"/>
        <dbReference type="ChEBI" id="CHEBI:74495"/>
        <dbReference type="ChEBI" id="CHEBI:82748"/>
        <dbReference type="EC" id="2.1.1.200"/>
    </reaction>
</comment>
<dbReference type="CDD" id="cd18093">
    <property type="entry name" value="SpoU-like_TrmJ"/>
    <property type="match status" value="1"/>
</dbReference>
<evidence type="ECO:0000256" key="1">
    <source>
        <dbReference type="ARBA" id="ARBA00007228"/>
    </source>
</evidence>
<dbReference type="GO" id="GO:0003723">
    <property type="term" value="F:RNA binding"/>
    <property type="evidence" value="ECO:0007669"/>
    <property type="project" value="InterPro"/>
</dbReference>
<accession>A0A4S4B2X0</accession>
<dbReference type="EMBL" id="SSOC01000002">
    <property type="protein sequence ID" value="THF66070.1"/>
    <property type="molecule type" value="Genomic_DNA"/>
</dbReference>